<dbReference type="EMBL" id="PPXC01000008">
    <property type="protein sequence ID" value="POH73123.1"/>
    <property type="molecule type" value="Genomic_DNA"/>
</dbReference>
<dbReference type="GO" id="GO:0016301">
    <property type="term" value="F:kinase activity"/>
    <property type="evidence" value="ECO:0007669"/>
    <property type="project" value="UniProtKB-KW"/>
</dbReference>
<keyword evidence="2" id="KW-0418">Kinase</keyword>
<evidence type="ECO:0000313" key="5">
    <source>
        <dbReference type="Proteomes" id="UP000237061"/>
    </source>
</evidence>
<organism evidence="4 5">
    <name type="scientific">Arthrobacter glacialis</name>
    <dbReference type="NCBI Taxonomy" id="1664"/>
    <lineage>
        <taxon>Bacteria</taxon>
        <taxon>Bacillati</taxon>
        <taxon>Actinomycetota</taxon>
        <taxon>Actinomycetes</taxon>
        <taxon>Micrococcales</taxon>
        <taxon>Micrococcaceae</taxon>
        <taxon>Arthrobacter</taxon>
    </lineage>
</organism>
<comment type="caution">
    <text evidence="4">The sequence shown here is derived from an EMBL/GenBank/DDBJ whole genome shotgun (WGS) entry which is preliminary data.</text>
</comment>
<evidence type="ECO:0000256" key="2">
    <source>
        <dbReference type="ARBA" id="ARBA00022777"/>
    </source>
</evidence>
<dbReference type="AlphaFoldDB" id="A0A2S3ZVB9"/>
<dbReference type="SUPFAM" id="SSF53613">
    <property type="entry name" value="Ribokinase-like"/>
    <property type="match status" value="1"/>
</dbReference>
<gene>
    <name evidence="4" type="ORF">CVS27_11350</name>
</gene>
<protein>
    <recommendedName>
        <fullName evidence="3">Carbohydrate kinase PfkB domain-containing protein</fullName>
    </recommendedName>
</protein>
<evidence type="ECO:0000313" key="4">
    <source>
        <dbReference type="EMBL" id="POH73123.1"/>
    </source>
</evidence>
<accession>A0A2S3ZVB9</accession>
<keyword evidence="1" id="KW-0808">Transferase</keyword>
<dbReference type="Pfam" id="PF00294">
    <property type="entry name" value="PfkB"/>
    <property type="match status" value="1"/>
</dbReference>
<dbReference type="Proteomes" id="UP000237061">
    <property type="component" value="Unassembled WGS sequence"/>
</dbReference>
<proteinExistence type="predicted"/>
<evidence type="ECO:0000259" key="3">
    <source>
        <dbReference type="Pfam" id="PF00294"/>
    </source>
</evidence>
<sequence>MIPCSPRLTLRKVRASSATTPTFARLQLLGAPLAAVTRGGGGAILRSARTELAVSAMPTQVVDTIGAGDSFMSALIAGLHDLGGAAVRAAALTVSRRGARPPSLAGLAASD</sequence>
<evidence type="ECO:0000256" key="1">
    <source>
        <dbReference type="ARBA" id="ARBA00022679"/>
    </source>
</evidence>
<dbReference type="InterPro" id="IPR011611">
    <property type="entry name" value="PfkB_dom"/>
</dbReference>
<dbReference type="Gene3D" id="3.40.1190.20">
    <property type="match status" value="1"/>
</dbReference>
<name>A0A2S3ZVB9_ARTGL</name>
<reference evidence="4 5" key="1">
    <citation type="submission" date="2018-01" db="EMBL/GenBank/DDBJ databases">
        <title>Arthrobacter sp. nov., from glaciers in China.</title>
        <authorList>
            <person name="Liu Q."/>
            <person name="Xin Y.-H."/>
        </authorList>
    </citation>
    <scope>NUCLEOTIDE SEQUENCE [LARGE SCALE GENOMIC DNA]</scope>
    <source>
        <strain evidence="4 5">HLT2-12-2</strain>
    </source>
</reference>
<dbReference type="InterPro" id="IPR002173">
    <property type="entry name" value="Carboh/pur_kinase_PfkB_CS"/>
</dbReference>
<dbReference type="InterPro" id="IPR029056">
    <property type="entry name" value="Ribokinase-like"/>
</dbReference>
<dbReference type="PROSITE" id="PS00584">
    <property type="entry name" value="PFKB_KINASES_2"/>
    <property type="match status" value="1"/>
</dbReference>
<feature type="domain" description="Carbohydrate kinase PfkB" evidence="3">
    <location>
        <begin position="30"/>
        <end position="102"/>
    </location>
</feature>
<keyword evidence="5" id="KW-1185">Reference proteome</keyword>